<keyword evidence="2" id="KW-1185">Reference proteome</keyword>
<dbReference type="AlphaFoldDB" id="A0AAV7R818"/>
<protein>
    <submittedName>
        <fullName evidence="1">Uncharacterized protein</fullName>
    </submittedName>
</protein>
<dbReference type="Proteomes" id="UP001066276">
    <property type="component" value="Chromosome 5"/>
</dbReference>
<reference evidence="1" key="1">
    <citation type="journal article" date="2022" name="bioRxiv">
        <title>Sequencing and chromosome-scale assembly of the giantPleurodeles waltlgenome.</title>
        <authorList>
            <person name="Brown T."/>
            <person name="Elewa A."/>
            <person name="Iarovenko S."/>
            <person name="Subramanian E."/>
            <person name="Araus A.J."/>
            <person name="Petzold A."/>
            <person name="Susuki M."/>
            <person name="Suzuki K.-i.T."/>
            <person name="Hayashi T."/>
            <person name="Toyoda A."/>
            <person name="Oliveira C."/>
            <person name="Osipova E."/>
            <person name="Leigh N.D."/>
            <person name="Simon A."/>
            <person name="Yun M.H."/>
        </authorList>
    </citation>
    <scope>NUCLEOTIDE SEQUENCE</scope>
    <source>
        <strain evidence="1">20211129_DDA</strain>
        <tissue evidence="1">Liver</tissue>
    </source>
</reference>
<evidence type="ECO:0000313" key="1">
    <source>
        <dbReference type="EMBL" id="KAJ1148941.1"/>
    </source>
</evidence>
<comment type="caution">
    <text evidence="1">The sequence shown here is derived from an EMBL/GenBank/DDBJ whole genome shotgun (WGS) entry which is preliminary data.</text>
</comment>
<accession>A0AAV7R818</accession>
<name>A0AAV7R818_PLEWA</name>
<evidence type="ECO:0000313" key="2">
    <source>
        <dbReference type="Proteomes" id="UP001066276"/>
    </source>
</evidence>
<proteinExistence type="predicted"/>
<sequence length="203" mass="22473">MDAVSRSLPEMLWESLEMFPPETQGRWGPCLSDPLREGSGGGCFCGLGQVQRMRQWLHLETEECGAPRASAQQEAMLPRRAEVPYGVCGKDDEEEDALENGEGVWRMDNPREQHITKGVASRRRRREPWGGQSGDVVGSSFAGGVIDDNEGFFVDGGEGVVVNSGTDAGLIKDEEFFLYLEADHLEVFFRVDDSDDGVRTDLE</sequence>
<gene>
    <name evidence="1" type="ORF">NDU88_001765</name>
</gene>
<organism evidence="1 2">
    <name type="scientific">Pleurodeles waltl</name>
    <name type="common">Iberian ribbed newt</name>
    <dbReference type="NCBI Taxonomy" id="8319"/>
    <lineage>
        <taxon>Eukaryota</taxon>
        <taxon>Metazoa</taxon>
        <taxon>Chordata</taxon>
        <taxon>Craniata</taxon>
        <taxon>Vertebrata</taxon>
        <taxon>Euteleostomi</taxon>
        <taxon>Amphibia</taxon>
        <taxon>Batrachia</taxon>
        <taxon>Caudata</taxon>
        <taxon>Salamandroidea</taxon>
        <taxon>Salamandridae</taxon>
        <taxon>Pleurodelinae</taxon>
        <taxon>Pleurodeles</taxon>
    </lineage>
</organism>
<dbReference type="EMBL" id="JANPWB010000009">
    <property type="protein sequence ID" value="KAJ1148941.1"/>
    <property type="molecule type" value="Genomic_DNA"/>
</dbReference>